<protein>
    <recommendedName>
        <fullName evidence="4">DUF3592 domain-containing protein</fullName>
    </recommendedName>
</protein>
<evidence type="ECO:0000256" key="1">
    <source>
        <dbReference type="SAM" id="Phobius"/>
    </source>
</evidence>
<name>A0ABP9SFL6_9ACTN</name>
<proteinExistence type="predicted"/>
<keyword evidence="1" id="KW-0472">Membrane</keyword>
<comment type="caution">
    <text evidence="2">The sequence shown here is derived from an EMBL/GenBank/DDBJ whole genome shotgun (WGS) entry which is preliminary data.</text>
</comment>
<gene>
    <name evidence="2" type="ORF">GCM10023322_59560</name>
</gene>
<evidence type="ECO:0000313" key="2">
    <source>
        <dbReference type="EMBL" id="GAA5194661.1"/>
    </source>
</evidence>
<evidence type="ECO:0008006" key="4">
    <source>
        <dbReference type="Google" id="ProtNLM"/>
    </source>
</evidence>
<reference evidence="3" key="1">
    <citation type="journal article" date="2019" name="Int. J. Syst. Evol. Microbiol.">
        <title>The Global Catalogue of Microorganisms (GCM) 10K type strain sequencing project: providing services to taxonomists for standard genome sequencing and annotation.</title>
        <authorList>
            <consortium name="The Broad Institute Genomics Platform"/>
            <consortium name="The Broad Institute Genome Sequencing Center for Infectious Disease"/>
            <person name="Wu L."/>
            <person name="Ma J."/>
        </authorList>
    </citation>
    <scope>NUCLEOTIDE SEQUENCE [LARGE SCALE GENOMIC DNA]</scope>
    <source>
        <strain evidence="3">JCM 18304</strain>
    </source>
</reference>
<dbReference type="EMBL" id="BAABJQ010000022">
    <property type="protein sequence ID" value="GAA5194661.1"/>
    <property type="molecule type" value="Genomic_DNA"/>
</dbReference>
<keyword evidence="1" id="KW-1133">Transmembrane helix</keyword>
<dbReference type="Proteomes" id="UP001501570">
    <property type="component" value="Unassembled WGS sequence"/>
</dbReference>
<keyword evidence="1" id="KW-0812">Transmembrane</keyword>
<sequence>MLIELVVFSGIWFAGMLAGGYLGYELLPRLDGGHNVGIVLAVFGISGVLGGIVVCHKARGWMMRLRLRGCTESATATVRWTRSFYGPRGGSSHNIVVEWEDAAGEHAGERQYRFVVTPSAHFTKRVELFARVPVRYPAGRPQRFIIDIPYASTMADLFI</sequence>
<organism evidence="2 3">
    <name type="scientific">Rugosimonospora acidiphila</name>
    <dbReference type="NCBI Taxonomy" id="556531"/>
    <lineage>
        <taxon>Bacteria</taxon>
        <taxon>Bacillati</taxon>
        <taxon>Actinomycetota</taxon>
        <taxon>Actinomycetes</taxon>
        <taxon>Micromonosporales</taxon>
        <taxon>Micromonosporaceae</taxon>
        <taxon>Rugosimonospora</taxon>
    </lineage>
</organism>
<evidence type="ECO:0000313" key="3">
    <source>
        <dbReference type="Proteomes" id="UP001501570"/>
    </source>
</evidence>
<feature type="transmembrane region" description="Helical" evidence="1">
    <location>
        <begin position="36"/>
        <end position="56"/>
    </location>
</feature>
<keyword evidence="3" id="KW-1185">Reference proteome</keyword>
<accession>A0ABP9SFL6</accession>
<feature type="transmembrane region" description="Helical" evidence="1">
    <location>
        <begin position="5"/>
        <end position="24"/>
    </location>
</feature>